<dbReference type="GO" id="GO:0003677">
    <property type="term" value="F:DNA binding"/>
    <property type="evidence" value="ECO:0007669"/>
    <property type="project" value="UniProtKB-KW"/>
</dbReference>
<dbReference type="OrthoDB" id="5497412at2"/>
<dbReference type="InterPro" id="IPR032710">
    <property type="entry name" value="NTF2-like_dom_sf"/>
</dbReference>
<feature type="domain" description="HTH luxR-type" evidence="1">
    <location>
        <begin position="263"/>
        <end position="328"/>
    </location>
</feature>
<gene>
    <name evidence="2" type="ORF">SAMN04515673_12017</name>
</gene>
<dbReference type="RefSeq" id="WP_092082797.1">
    <property type="nucleotide sequence ID" value="NZ_FOYI01000020.1"/>
</dbReference>
<dbReference type="EMBL" id="FOYI01000020">
    <property type="protein sequence ID" value="SFR20396.1"/>
    <property type="molecule type" value="Genomic_DNA"/>
</dbReference>
<reference evidence="2 3" key="1">
    <citation type="submission" date="2016-10" db="EMBL/GenBank/DDBJ databases">
        <authorList>
            <person name="de Groot N.N."/>
        </authorList>
    </citation>
    <scope>NUCLEOTIDE SEQUENCE [LARGE SCALE GENOMIC DNA]</scope>
    <source>
        <strain evidence="3">KMM 9023,NRIC 0796,JCM 17311,KCTC 23692</strain>
    </source>
</reference>
<dbReference type="InterPro" id="IPR000792">
    <property type="entry name" value="Tscrpt_reg_LuxR_C"/>
</dbReference>
<keyword evidence="2" id="KW-0238">DNA-binding</keyword>
<organism evidence="2 3">
    <name type="scientific">Poseidonocella sedimentorum</name>
    <dbReference type="NCBI Taxonomy" id="871652"/>
    <lineage>
        <taxon>Bacteria</taxon>
        <taxon>Pseudomonadati</taxon>
        <taxon>Pseudomonadota</taxon>
        <taxon>Alphaproteobacteria</taxon>
        <taxon>Rhodobacterales</taxon>
        <taxon>Roseobacteraceae</taxon>
        <taxon>Poseidonocella</taxon>
    </lineage>
</organism>
<dbReference type="SUPFAM" id="SSF46894">
    <property type="entry name" value="C-terminal effector domain of the bipartite response regulators"/>
    <property type="match status" value="1"/>
</dbReference>
<keyword evidence="3" id="KW-1185">Reference proteome</keyword>
<dbReference type="InterPro" id="IPR036388">
    <property type="entry name" value="WH-like_DNA-bd_sf"/>
</dbReference>
<dbReference type="SMART" id="SM00421">
    <property type="entry name" value="HTH_LUXR"/>
    <property type="match status" value="1"/>
</dbReference>
<dbReference type="Pfam" id="PF00196">
    <property type="entry name" value="GerE"/>
    <property type="match status" value="1"/>
</dbReference>
<proteinExistence type="predicted"/>
<dbReference type="Proteomes" id="UP000199302">
    <property type="component" value="Unassembled WGS sequence"/>
</dbReference>
<evidence type="ECO:0000313" key="2">
    <source>
        <dbReference type="EMBL" id="SFR20396.1"/>
    </source>
</evidence>
<evidence type="ECO:0000259" key="1">
    <source>
        <dbReference type="PROSITE" id="PS50043"/>
    </source>
</evidence>
<dbReference type="Gene3D" id="3.10.450.50">
    <property type="match status" value="1"/>
</dbReference>
<dbReference type="GO" id="GO:0006355">
    <property type="term" value="P:regulation of DNA-templated transcription"/>
    <property type="evidence" value="ECO:0007669"/>
    <property type="project" value="InterPro"/>
</dbReference>
<evidence type="ECO:0000313" key="3">
    <source>
        <dbReference type="Proteomes" id="UP000199302"/>
    </source>
</evidence>
<dbReference type="InterPro" id="IPR016032">
    <property type="entry name" value="Sig_transdc_resp-reg_C-effctor"/>
</dbReference>
<dbReference type="PROSITE" id="PS50043">
    <property type="entry name" value="HTH_LUXR_2"/>
    <property type="match status" value="1"/>
</dbReference>
<dbReference type="AlphaFoldDB" id="A0A1I6ERH3"/>
<accession>A0A1I6ERH3</accession>
<protein>
    <submittedName>
        <fullName evidence="2">DNA-binding transcriptional regulator, CsgD family</fullName>
    </submittedName>
</protein>
<dbReference type="STRING" id="871652.SAMN04515673_12017"/>
<sequence>MTTAEHSQALHASEAEVALAVIAAETTCFAAGDFAGWADCWVQDARTRETCVSARLGSTVLEGWDTIERYMRGVFDRGAICAIAGFERHNLSLTFSGDLAFISFNGRAYQTDGRIEHTFETRVLERGASGWRILSSSFVLRGPQGDETDRLAVDGRGRVLASSETALQRLQAHPALTLSHGRLRAARPEWDQRLQAALACAAEQHGYFEHYHHAAQSGRPCRLPVVLGETDSGSVAFCTLTVRDDMTFVDIQNDAALDDRLTLARAIYGLSESQCALAARIVAGDSLGAAADQLGISVNTVRTHLSRIYVKTGVSSQTALVRALLSVG</sequence>
<name>A0A1I6ERH3_9RHOB</name>
<dbReference type="Gene3D" id="1.10.10.10">
    <property type="entry name" value="Winged helix-like DNA-binding domain superfamily/Winged helix DNA-binding domain"/>
    <property type="match status" value="1"/>
</dbReference>
<dbReference type="SUPFAM" id="SSF54427">
    <property type="entry name" value="NTF2-like"/>
    <property type="match status" value="1"/>
</dbReference>